<name>A0A223S998_9ACTN</name>
<dbReference type="RefSeq" id="WP_017619234.1">
    <property type="nucleotide sequence ID" value="NZ_ANBG01000232.1"/>
</dbReference>
<dbReference type="Proteomes" id="UP000215005">
    <property type="component" value="Chromosome"/>
</dbReference>
<evidence type="ECO:0000259" key="3">
    <source>
        <dbReference type="SMART" id="SM00822"/>
    </source>
</evidence>
<dbReference type="PRINTS" id="PR00080">
    <property type="entry name" value="SDRFAMILY"/>
</dbReference>
<protein>
    <submittedName>
        <fullName evidence="4">SDR family oxidoreductase</fullName>
    </submittedName>
</protein>
<sequence>MTARFTGTTVLVTGGGRGIGRGIALAFAREGASVVVAGRTAAPIEETAQLIEQEGGRATAVTANVADSASVTELIATTVATYGSLDVAVNNAGVLNARGPVADVDEEEEWRSMLDINVTGVLLAMKHEVAHMRANGGGTIVNVSSTLGWYVRRPGVAGYAATKAAVTALTKAAALDHIRDGVRINTVSPGPVATQMSLLPGETEAGRADRLKNDSPIGRVGAVEEVAAAVLHMASPEAAYSVGVDLALDGGISA</sequence>
<proteinExistence type="inferred from homology"/>
<organism evidence="4 5">
    <name type="scientific">Nocardiopsis gilva YIM 90087</name>
    <dbReference type="NCBI Taxonomy" id="1235441"/>
    <lineage>
        <taxon>Bacteria</taxon>
        <taxon>Bacillati</taxon>
        <taxon>Actinomycetota</taxon>
        <taxon>Actinomycetes</taxon>
        <taxon>Streptosporangiales</taxon>
        <taxon>Nocardiopsidaceae</taxon>
        <taxon>Nocardiopsis</taxon>
    </lineage>
</organism>
<evidence type="ECO:0000313" key="4">
    <source>
        <dbReference type="EMBL" id="ASU84700.1"/>
    </source>
</evidence>
<dbReference type="KEGG" id="ngv:CDO52_19530"/>
<dbReference type="Gene3D" id="3.40.50.720">
    <property type="entry name" value="NAD(P)-binding Rossmann-like Domain"/>
    <property type="match status" value="1"/>
</dbReference>
<reference evidence="4 5" key="1">
    <citation type="submission" date="2017-08" db="EMBL/GenBank/DDBJ databases">
        <title>The complete genome sequence of Nocardiopsis gilva YIM 90087.</title>
        <authorList>
            <person name="Yin M."/>
            <person name="Tang S."/>
        </authorList>
    </citation>
    <scope>NUCLEOTIDE SEQUENCE [LARGE SCALE GENOMIC DNA]</scope>
    <source>
        <strain evidence="4 5">YIM 90087</strain>
    </source>
</reference>
<dbReference type="PANTHER" id="PTHR24321:SF15">
    <property type="entry name" value="OXIDOREDUCTASE UCPA"/>
    <property type="match status" value="1"/>
</dbReference>
<evidence type="ECO:0000256" key="1">
    <source>
        <dbReference type="ARBA" id="ARBA00006484"/>
    </source>
</evidence>
<keyword evidence="5" id="KW-1185">Reference proteome</keyword>
<dbReference type="AlphaFoldDB" id="A0A223S998"/>
<dbReference type="Pfam" id="PF13561">
    <property type="entry name" value="adh_short_C2"/>
    <property type="match status" value="1"/>
</dbReference>
<dbReference type="CDD" id="cd05233">
    <property type="entry name" value="SDR_c"/>
    <property type="match status" value="1"/>
</dbReference>
<dbReference type="InterPro" id="IPR057326">
    <property type="entry name" value="KR_dom"/>
</dbReference>
<comment type="similarity">
    <text evidence="1">Belongs to the short-chain dehydrogenases/reductases (SDR) family.</text>
</comment>
<dbReference type="InterPro" id="IPR002347">
    <property type="entry name" value="SDR_fam"/>
</dbReference>
<keyword evidence="2" id="KW-0560">Oxidoreductase</keyword>
<accession>A0A223S998</accession>
<dbReference type="InterPro" id="IPR036291">
    <property type="entry name" value="NAD(P)-bd_dom_sf"/>
</dbReference>
<dbReference type="PANTHER" id="PTHR24321">
    <property type="entry name" value="DEHYDROGENASES, SHORT CHAIN"/>
    <property type="match status" value="1"/>
</dbReference>
<evidence type="ECO:0000256" key="2">
    <source>
        <dbReference type="ARBA" id="ARBA00023002"/>
    </source>
</evidence>
<dbReference type="EMBL" id="CP022753">
    <property type="protein sequence ID" value="ASU84700.1"/>
    <property type="molecule type" value="Genomic_DNA"/>
</dbReference>
<feature type="domain" description="Ketoreductase" evidence="3">
    <location>
        <begin position="8"/>
        <end position="190"/>
    </location>
</feature>
<dbReference type="GO" id="GO:0016491">
    <property type="term" value="F:oxidoreductase activity"/>
    <property type="evidence" value="ECO:0007669"/>
    <property type="project" value="UniProtKB-KW"/>
</dbReference>
<dbReference type="SUPFAM" id="SSF51735">
    <property type="entry name" value="NAD(P)-binding Rossmann-fold domains"/>
    <property type="match status" value="1"/>
</dbReference>
<dbReference type="SMART" id="SM00822">
    <property type="entry name" value="PKS_KR"/>
    <property type="match status" value="1"/>
</dbReference>
<evidence type="ECO:0000313" key="5">
    <source>
        <dbReference type="Proteomes" id="UP000215005"/>
    </source>
</evidence>
<gene>
    <name evidence="4" type="ORF">CDO52_19530</name>
</gene>
<dbReference type="PRINTS" id="PR00081">
    <property type="entry name" value="GDHRDH"/>
</dbReference>
<dbReference type="OrthoDB" id="7064009at2"/>
<dbReference type="NCBIfam" id="NF005559">
    <property type="entry name" value="PRK07231.1"/>
    <property type="match status" value="1"/>
</dbReference>
<dbReference type="FunFam" id="3.40.50.720:FF:000084">
    <property type="entry name" value="Short-chain dehydrogenase reductase"/>
    <property type="match status" value="1"/>
</dbReference>